<evidence type="ECO:0000313" key="3">
    <source>
        <dbReference type="Proteomes" id="UP000799291"/>
    </source>
</evidence>
<accession>A0A6G1IEL4</accession>
<gene>
    <name evidence="2" type="ORF">K458DRAFT_410255</name>
</gene>
<dbReference type="Proteomes" id="UP000799291">
    <property type="component" value="Unassembled WGS sequence"/>
</dbReference>
<evidence type="ECO:0000313" key="2">
    <source>
        <dbReference type="EMBL" id="KAF2676652.1"/>
    </source>
</evidence>
<proteinExistence type="predicted"/>
<feature type="compositionally biased region" description="Low complexity" evidence="1">
    <location>
        <begin position="169"/>
        <end position="184"/>
    </location>
</feature>
<feature type="region of interest" description="Disordered" evidence="1">
    <location>
        <begin position="1"/>
        <end position="192"/>
    </location>
</feature>
<protein>
    <submittedName>
        <fullName evidence="2">Uncharacterized protein</fullName>
    </submittedName>
</protein>
<dbReference type="AlphaFoldDB" id="A0A6G1IEL4"/>
<reference evidence="2" key="1">
    <citation type="journal article" date="2020" name="Stud. Mycol.">
        <title>101 Dothideomycetes genomes: a test case for predicting lifestyles and emergence of pathogens.</title>
        <authorList>
            <person name="Haridas S."/>
            <person name="Albert R."/>
            <person name="Binder M."/>
            <person name="Bloem J."/>
            <person name="Labutti K."/>
            <person name="Salamov A."/>
            <person name="Andreopoulos B."/>
            <person name="Baker S."/>
            <person name="Barry K."/>
            <person name="Bills G."/>
            <person name="Bluhm B."/>
            <person name="Cannon C."/>
            <person name="Castanera R."/>
            <person name="Culley D."/>
            <person name="Daum C."/>
            <person name="Ezra D."/>
            <person name="Gonzalez J."/>
            <person name="Henrissat B."/>
            <person name="Kuo A."/>
            <person name="Liang C."/>
            <person name="Lipzen A."/>
            <person name="Lutzoni F."/>
            <person name="Magnuson J."/>
            <person name="Mondo S."/>
            <person name="Nolan M."/>
            <person name="Ohm R."/>
            <person name="Pangilinan J."/>
            <person name="Park H.-J."/>
            <person name="Ramirez L."/>
            <person name="Alfaro M."/>
            <person name="Sun H."/>
            <person name="Tritt A."/>
            <person name="Yoshinaga Y."/>
            <person name="Zwiers L.-H."/>
            <person name="Turgeon B."/>
            <person name="Goodwin S."/>
            <person name="Spatafora J."/>
            <person name="Crous P."/>
            <person name="Grigoriev I."/>
        </authorList>
    </citation>
    <scope>NUCLEOTIDE SEQUENCE</scope>
    <source>
        <strain evidence="2">CBS 122367</strain>
    </source>
</reference>
<feature type="compositionally biased region" description="Basic residues" evidence="1">
    <location>
        <begin position="121"/>
        <end position="135"/>
    </location>
</feature>
<evidence type="ECO:0000256" key="1">
    <source>
        <dbReference type="SAM" id="MobiDB-lite"/>
    </source>
</evidence>
<keyword evidence="3" id="KW-1185">Reference proteome</keyword>
<feature type="compositionally biased region" description="Polar residues" evidence="1">
    <location>
        <begin position="1"/>
        <end position="13"/>
    </location>
</feature>
<feature type="compositionally biased region" description="Basic and acidic residues" evidence="1">
    <location>
        <begin position="102"/>
        <end position="112"/>
    </location>
</feature>
<sequence length="192" mass="21242">MAATTNRFASFNDATPLPFLPQEEQTFEGDGEWKVVKRLPKGSKKVEEGQGHEDEEEQKEEPSAEEPGYIPAEWDTLFTSSSSTHDPEPPGCEFASEIGSDDQPKKVDRIVAEDATQPAAMKRKVNKHKNRKRGAHAQTPEVAALVDGLPSSPGEVETALPPSPETMTRRQLTTRTMSTLTTPRRVPRHQGR</sequence>
<name>A0A6G1IEL4_9PLEO</name>
<dbReference type="EMBL" id="MU005631">
    <property type="protein sequence ID" value="KAF2676652.1"/>
    <property type="molecule type" value="Genomic_DNA"/>
</dbReference>
<organism evidence="2 3">
    <name type="scientific">Lentithecium fluviatile CBS 122367</name>
    <dbReference type="NCBI Taxonomy" id="1168545"/>
    <lineage>
        <taxon>Eukaryota</taxon>
        <taxon>Fungi</taxon>
        <taxon>Dikarya</taxon>
        <taxon>Ascomycota</taxon>
        <taxon>Pezizomycotina</taxon>
        <taxon>Dothideomycetes</taxon>
        <taxon>Pleosporomycetidae</taxon>
        <taxon>Pleosporales</taxon>
        <taxon>Massarineae</taxon>
        <taxon>Lentitheciaceae</taxon>
        <taxon>Lentithecium</taxon>
    </lineage>
</organism>